<dbReference type="RefSeq" id="WP_109572186.1">
    <property type="nucleotide sequence ID" value="NZ_UHJL01000001.1"/>
</dbReference>
<feature type="chain" id="PRO_5016839012" description="Lipoprotein" evidence="1">
    <location>
        <begin position="22"/>
        <end position="369"/>
    </location>
</feature>
<evidence type="ECO:0000313" key="3">
    <source>
        <dbReference type="Proteomes" id="UP000255423"/>
    </source>
</evidence>
<name>A0A380RVL5_FIBSU</name>
<protein>
    <recommendedName>
        <fullName evidence="4">Lipoprotein</fullName>
    </recommendedName>
</protein>
<reference evidence="2 3" key="1">
    <citation type="submission" date="2017-08" db="EMBL/GenBank/DDBJ databases">
        <authorList>
            <person name="de Groot N.N."/>
        </authorList>
    </citation>
    <scope>NUCLEOTIDE SEQUENCE [LARGE SCALE GENOMIC DNA]</scope>
    <source>
        <strain evidence="2 3">HM2</strain>
    </source>
</reference>
<dbReference type="EMBL" id="UHJL01000001">
    <property type="protein sequence ID" value="SUQ19600.1"/>
    <property type="molecule type" value="Genomic_DNA"/>
</dbReference>
<evidence type="ECO:0008006" key="4">
    <source>
        <dbReference type="Google" id="ProtNLM"/>
    </source>
</evidence>
<evidence type="ECO:0000313" key="2">
    <source>
        <dbReference type="EMBL" id="SUQ19600.1"/>
    </source>
</evidence>
<accession>A0A380RVL5</accession>
<sequence>MLYRVLIFLILTVLAGCGQQAETVSVKTYRVLDSAQFNNYFVLRDTSNDKYSRVLDFLDKYYRLDSSNKNLLYDVCFSDVDSISVKHPCSLDSTLLVSLAKKLNYKDPQKGIEVRLQYVYYNAYENSSPSLVLKDGLLIFKGDPFYSPIYLNDDSTYQALCQSSDGLKCDELFARVVVSKKLFPDSVLTAEKIPWVEEKYSVYVDESIFAERFETDYLFSSIYYKRIHPYEGDGVIPFEMCFKDGLAYPCNLSSTDFSRIQRAIEKDGDTLIALSHQSHRIWTMESFALDGMSGLHTCKSTAGKTCDEIFALARRNKEHEEGFWGWLALYRFKMTDLSFTLEQLDYLDKTPLATVGLRKKDGTLIAGIR</sequence>
<dbReference type="AlphaFoldDB" id="A0A380RVL5"/>
<gene>
    <name evidence="2" type="ORF">SAMN05661053_0840</name>
</gene>
<organism evidence="2 3">
    <name type="scientific">Fibrobacter succinogenes</name>
    <name type="common">Bacteroides succinogenes</name>
    <dbReference type="NCBI Taxonomy" id="833"/>
    <lineage>
        <taxon>Bacteria</taxon>
        <taxon>Pseudomonadati</taxon>
        <taxon>Fibrobacterota</taxon>
        <taxon>Fibrobacteria</taxon>
        <taxon>Fibrobacterales</taxon>
        <taxon>Fibrobacteraceae</taxon>
        <taxon>Fibrobacter</taxon>
    </lineage>
</organism>
<evidence type="ECO:0000256" key="1">
    <source>
        <dbReference type="SAM" id="SignalP"/>
    </source>
</evidence>
<keyword evidence="1" id="KW-0732">Signal</keyword>
<dbReference type="PROSITE" id="PS51257">
    <property type="entry name" value="PROKAR_LIPOPROTEIN"/>
    <property type="match status" value="1"/>
</dbReference>
<feature type="signal peptide" evidence="1">
    <location>
        <begin position="1"/>
        <end position="21"/>
    </location>
</feature>
<dbReference type="Proteomes" id="UP000255423">
    <property type="component" value="Unassembled WGS sequence"/>
</dbReference>
<proteinExistence type="predicted"/>